<dbReference type="GO" id="GO:0006281">
    <property type="term" value="P:DNA repair"/>
    <property type="evidence" value="ECO:0007669"/>
    <property type="project" value="UniProtKB-UniRule"/>
</dbReference>
<feature type="domain" description="MMS19 C-terminal" evidence="6">
    <location>
        <begin position="458"/>
        <end position="778"/>
    </location>
</feature>
<evidence type="ECO:0000256" key="3">
    <source>
        <dbReference type="ARBA" id="ARBA00022737"/>
    </source>
</evidence>
<dbReference type="Pfam" id="PF12460">
    <property type="entry name" value="MMS19_C"/>
    <property type="match status" value="1"/>
</dbReference>
<dbReference type="SUPFAM" id="SSF48371">
    <property type="entry name" value="ARM repeat"/>
    <property type="match status" value="1"/>
</dbReference>
<proteinExistence type="inferred from homology"/>
<organism evidence="8 9">
    <name type="scientific">Chlorella sorokiniana</name>
    <name type="common">Freshwater green alga</name>
    <dbReference type="NCBI Taxonomy" id="3076"/>
    <lineage>
        <taxon>Eukaryota</taxon>
        <taxon>Viridiplantae</taxon>
        <taxon>Chlorophyta</taxon>
        <taxon>core chlorophytes</taxon>
        <taxon>Trebouxiophyceae</taxon>
        <taxon>Chlorellales</taxon>
        <taxon>Chlorellaceae</taxon>
        <taxon>Chlorella clade</taxon>
        <taxon>Chlorella</taxon>
    </lineage>
</organism>
<dbReference type="EMBL" id="LHPG02000005">
    <property type="protein sequence ID" value="PRW58456.1"/>
    <property type="molecule type" value="Genomic_DNA"/>
</dbReference>
<keyword evidence="9" id="KW-1185">Reference proteome</keyword>
<comment type="subcellular location">
    <subcellularLocation>
        <location evidence="1 5">Nucleus</location>
    </subcellularLocation>
</comment>
<dbReference type="PANTHER" id="PTHR12891">
    <property type="entry name" value="DNA REPAIR/TRANSCRIPTION PROTEIN MET18/MMS19"/>
    <property type="match status" value="1"/>
</dbReference>
<dbReference type="InterPro" id="IPR029240">
    <property type="entry name" value="MMS19_N"/>
</dbReference>
<keyword evidence="3" id="KW-0677">Repeat</keyword>
<dbReference type="Gene3D" id="1.25.10.10">
    <property type="entry name" value="Leucine-rich Repeat Variant"/>
    <property type="match status" value="1"/>
</dbReference>
<evidence type="ECO:0000313" key="8">
    <source>
        <dbReference type="EMBL" id="PRW58456.1"/>
    </source>
</evidence>
<dbReference type="PANTHER" id="PTHR12891:SF0">
    <property type="entry name" value="MMS19 NUCLEOTIDE EXCISION REPAIR PROTEIN HOMOLOG"/>
    <property type="match status" value="1"/>
</dbReference>
<dbReference type="InterPro" id="IPR011989">
    <property type="entry name" value="ARM-like"/>
</dbReference>
<dbReference type="GO" id="GO:0097361">
    <property type="term" value="C:cytosolic [4Fe-4S] assembly targeting complex"/>
    <property type="evidence" value="ECO:0007669"/>
    <property type="project" value="UniProtKB-UniRule"/>
</dbReference>
<keyword evidence="4 5" id="KW-0539">Nucleus</keyword>
<evidence type="ECO:0000256" key="4">
    <source>
        <dbReference type="ARBA" id="ARBA00023242"/>
    </source>
</evidence>
<dbReference type="InterPro" id="IPR039920">
    <property type="entry name" value="MMS19"/>
</dbReference>
<dbReference type="Proteomes" id="UP000239899">
    <property type="component" value="Unassembled WGS sequence"/>
</dbReference>
<evidence type="ECO:0000256" key="1">
    <source>
        <dbReference type="ARBA" id="ARBA00004123"/>
    </source>
</evidence>
<dbReference type="GO" id="GO:0051604">
    <property type="term" value="P:protein maturation"/>
    <property type="evidence" value="ECO:0007669"/>
    <property type="project" value="UniProtKB-UniRule"/>
</dbReference>
<sequence>MAWPGLLQDLVVREPGEQQQAQLLGQLAAEFRRDGTPIIKLVEALGPWLTGEDDAQRARATGVLSEVVEAVPTAASSEGEVGHLAQFFTSRLTDWPAVRGALRGCLALVSRKPGALAPAQPEQPGLQPQQLPAPDEAAAVELARTCVSHVFIRALAAADRQLALRLLAAAIRGYGDALLGANLDLLEYSISSVDGEKDPRCLLLSFDAIQALLALYHRQPEEALCRERLEESAEELFEVLACYFPVTFTPPPNDPNKITRADLARGLERTLAAEPLFAPFVVPLIAEKLSSSIRQAKLDALSLLGACAASYGPAPLADHASALWAALRPELASPAAEGLLPADLATAEDLADAAAAALRSCVAAFQRPASKEDSRGSSSGKPTSASLADAVLQDLLLSDLLACVQAPGQDAATHRRSALRAKVGARAAKALGASGGAAAGRALAQLMPPLLEAAGVAEVAVPSQLASLVQLLVRQALEQLASEAAARWAALAAAALLNKWPQADADGLGACATAVMSQQLAPACGLADPPTSSGGSSGAAAQARAWSCLAAVTRGLAMRGHKEADAVLHAVVSHLDAAAQRWQQAAGEPGGAAAAGLTCSVRQAAQFLGAALDGSSGGVGLNKLSHAVAKPLWQQRCYTTTTRQLLPLLERSQQQALSASAAGGSGSSPHPAQASPVLLLALGHLLQAAPAGVQQQEQQRMLPWLLQCLAGLQEGPLADGSLLLALLLLLSDALMTPAGKQQVESDLLPRLVPALLGLIAFRPSPAVRETALQCLLLLLELPYTALHPYRRAVEKGLAAAVDDNRRAVRLAAARCRQAWSSA</sequence>
<evidence type="ECO:0000259" key="6">
    <source>
        <dbReference type="Pfam" id="PF12460"/>
    </source>
</evidence>
<dbReference type="STRING" id="3076.A0A2P6TWM0"/>
<keyword evidence="5" id="KW-0227">DNA damage</keyword>
<comment type="caution">
    <text evidence="8">The sequence shown here is derived from an EMBL/GenBank/DDBJ whole genome shotgun (WGS) entry which is preliminary data.</text>
</comment>
<comment type="similarity">
    <text evidence="2 5">Belongs to the MET18/MMS19 family.</text>
</comment>
<gene>
    <name evidence="8" type="ORF">C2E21_2970</name>
</gene>
<dbReference type="GO" id="GO:0016226">
    <property type="term" value="P:iron-sulfur cluster assembly"/>
    <property type="evidence" value="ECO:0007669"/>
    <property type="project" value="UniProtKB-UniRule"/>
</dbReference>
<accession>A0A2P6TWM0</accession>
<dbReference type="Pfam" id="PF14500">
    <property type="entry name" value="MMS19_N"/>
    <property type="match status" value="1"/>
</dbReference>
<protein>
    <recommendedName>
        <fullName evidence="5">MMS19 nucleotide excision repair protein</fullName>
    </recommendedName>
</protein>
<evidence type="ECO:0000256" key="5">
    <source>
        <dbReference type="RuleBase" id="RU367072"/>
    </source>
</evidence>
<feature type="domain" description="MMS19 N-terminal" evidence="7">
    <location>
        <begin position="42"/>
        <end position="331"/>
    </location>
</feature>
<evidence type="ECO:0000259" key="7">
    <source>
        <dbReference type="Pfam" id="PF14500"/>
    </source>
</evidence>
<comment type="function">
    <text evidence="5">Key component of the cytosolic iron-sulfur protein assembly (CIA) complex, a multiprotein complex that mediates the incorporation of iron-sulfur cluster into apoproteins specifically involved in DNA metabolism and genomic integrity. In the CIA complex, MMS19 acts as an adapter between early-acting CIA components and a subset of cellular target iron-sulfur proteins.</text>
</comment>
<dbReference type="AlphaFoldDB" id="A0A2P6TWM0"/>
<name>A0A2P6TWM0_CHLSO</name>
<dbReference type="OrthoDB" id="553056at2759"/>
<keyword evidence="5" id="KW-0234">DNA repair</keyword>
<dbReference type="InterPro" id="IPR024687">
    <property type="entry name" value="MMS19_C"/>
</dbReference>
<dbReference type="InterPro" id="IPR016024">
    <property type="entry name" value="ARM-type_fold"/>
</dbReference>
<evidence type="ECO:0000256" key="2">
    <source>
        <dbReference type="ARBA" id="ARBA00009340"/>
    </source>
</evidence>
<dbReference type="GO" id="GO:0005634">
    <property type="term" value="C:nucleus"/>
    <property type="evidence" value="ECO:0007669"/>
    <property type="project" value="UniProtKB-SubCell"/>
</dbReference>
<reference evidence="8 9" key="1">
    <citation type="journal article" date="2018" name="Plant J.">
        <title>Genome sequences of Chlorella sorokiniana UTEX 1602 and Micractinium conductrix SAG 241.80: implications to maltose excretion by a green alga.</title>
        <authorList>
            <person name="Arriola M.B."/>
            <person name="Velmurugan N."/>
            <person name="Zhang Y."/>
            <person name="Plunkett M.H."/>
            <person name="Hondzo H."/>
            <person name="Barney B.M."/>
        </authorList>
    </citation>
    <scope>NUCLEOTIDE SEQUENCE [LARGE SCALE GENOMIC DNA]</scope>
    <source>
        <strain evidence="9">UTEX 1602</strain>
    </source>
</reference>
<evidence type="ECO:0000313" key="9">
    <source>
        <dbReference type="Proteomes" id="UP000239899"/>
    </source>
</evidence>